<evidence type="ECO:0000256" key="1">
    <source>
        <dbReference type="ARBA" id="ARBA00010641"/>
    </source>
</evidence>
<dbReference type="GO" id="GO:0006352">
    <property type="term" value="P:DNA-templated transcription initiation"/>
    <property type="evidence" value="ECO:0007669"/>
    <property type="project" value="InterPro"/>
</dbReference>
<dbReference type="InterPro" id="IPR036388">
    <property type="entry name" value="WH-like_DNA-bd_sf"/>
</dbReference>
<evidence type="ECO:0000256" key="3">
    <source>
        <dbReference type="ARBA" id="ARBA00023082"/>
    </source>
</evidence>
<evidence type="ECO:0000313" key="7">
    <source>
        <dbReference type="EMBL" id="HHJ80679.1"/>
    </source>
</evidence>
<dbReference type="SUPFAM" id="SSF88659">
    <property type="entry name" value="Sigma3 and sigma4 domains of RNA polymerase sigma factors"/>
    <property type="match status" value="1"/>
</dbReference>
<dbReference type="InterPro" id="IPR013324">
    <property type="entry name" value="RNA_pol_sigma_r3/r4-like"/>
</dbReference>
<dbReference type="Pfam" id="PF08281">
    <property type="entry name" value="Sigma70_r4_2"/>
    <property type="match status" value="1"/>
</dbReference>
<evidence type="ECO:0000259" key="6">
    <source>
        <dbReference type="Pfam" id="PF08281"/>
    </source>
</evidence>
<dbReference type="SUPFAM" id="SSF88946">
    <property type="entry name" value="Sigma2 domain of RNA polymerase sigma factors"/>
    <property type="match status" value="1"/>
</dbReference>
<dbReference type="GO" id="GO:0016987">
    <property type="term" value="F:sigma factor activity"/>
    <property type="evidence" value="ECO:0007669"/>
    <property type="project" value="UniProtKB-KW"/>
</dbReference>
<dbReference type="InterPro" id="IPR014284">
    <property type="entry name" value="RNA_pol_sigma-70_dom"/>
</dbReference>
<dbReference type="Proteomes" id="UP000885832">
    <property type="component" value="Unassembled WGS sequence"/>
</dbReference>
<dbReference type="InterPro" id="IPR013325">
    <property type="entry name" value="RNA_pol_sigma_r2"/>
</dbReference>
<dbReference type="PANTHER" id="PTHR43133">
    <property type="entry name" value="RNA POLYMERASE ECF-TYPE SIGMA FACTO"/>
    <property type="match status" value="1"/>
</dbReference>
<dbReference type="NCBIfam" id="TIGR02937">
    <property type="entry name" value="sigma70-ECF"/>
    <property type="match status" value="1"/>
</dbReference>
<proteinExistence type="inferred from homology"/>
<accession>A0A832J435</accession>
<feature type="domain" description="RNA polymerase sigma factor 70 region 4 type 2" evidence="6">
    <location>
        <begin position="101"/>
        <end position="151"/>
    </location>
</feature>
<sequence>MTGATIDITALLQSGFRYALSLSHDKHQAEDLLQDAWLAVMQAGGPLSRTYLFSAIRSRFLNANRREKLVLLVSMDDAAELEQGDEFELDSMPLNLNEEHLHAALADLRSVEREVLFLMVVEGYTAQEVADLTARPRGTVLSLLHRGKAKIRRYVEQRKDVMP</sequence>
<feature type="domain" description="RNA polymerase sigma-70 region 2" evidence="5">
    <location>
        <begin position="16"/>
        <end position="68"/>
    </location>
</feature>
<dbReference type="InterPro" id="IPR039425">
    <property type="entry name" value="RNA_pol_sigma-70-like"/>
</dbReference>
<comment type="similarity">
    <text evidence="1">Belongs to the sigma-70 factor family. ECF subfamily.</text>
</comment>
<dbReference type="GO" id="GO:0003677">
    <property type="term" value="F:DNA binding"/>
    <property type="evidence" value="ECO:0007669"/>
    <property type="project" value="InterPro"/>
</dbReference>
<dbReference type="PANTHER" id="PTHR43133:SF25">
    <property type="entry name" value="RNA POLYMERASE SIGMA FACTOR RFAY-RELATED"/>
    <property type="match status" value="1"/>
</dbReference>
<gene>
    <name evidence="7" type="ORF">ENJ65_03505</name>
</gene>
<keyword evidence="3" id="KW-0731">Sigma factor</keyword>
<evidence type="ECO:0000256" key="4">
    <source>
        <dbReference type="ARBA" id="ARBA00023163"/>
    </source>
</evidence>
<dbReference type="Gene3D" id="1.10.1740.10">
    <property type="match status" value="1"/>
</dbReference>
<protein>
    <submittedName>
        <fullName evidence="7">RNA polymerase sigma factor</fullName>
    </submittedName>
</protein>
<organism evidence="7">
    <name type="scientific">Candidatus Tenderia electrophaga</name>
    <dbReference type="NCBI Taxonomy" id="1748243"/>
    <lineage>
        <taxon>Bacteria</taxon>
        <taxon>Pseudomonadati</taxon>
        <taxon>Pseudomonadota</taxon>
        <taxon>Gammaproteobacteria</taxon>
        <taxon>Candidatus Tenderiales</taxon>
        <taxon>Candidatus Tenderiaceae</taxon>
        <taxon>Candidatus Tenderia</taxon>
    </lineage>
</organism>
<reference evidence="7" key="1">
    <citation type="journal article" date="2020" name="mSystems">
        <title>Genome- and Community-Level Interaction Insights into Carbon Utilization and Element Cycling Functions of Hydrothermarchaeota in Hydrothermal Sediment.</title>
        <authorList>
            <person name="Zhou Z."/>
            <person name="Liu Y."/>
            <person name="Xu W."/>
            <person name="Pan J."/>
            <person name="Luo Z.H."/>
            <person name="Li M."/>
        </authorList>
    </citation>
    <scope>NUCLEOTIDE SEQUENCE [LARGE SCALE GENOMIC DNA]</scope>
    <source>
        <strain evidence="7">HyVt-505</strain>
    </source>
</reference>
<name>A0A832J435_9GAMM</name>
<dbReference type="Gene3D" id="1.10.10.10">
    <property type="entry name" value="Winged helix-like DNA-binding domain superfamily/Winged helix DNA-binding domain"/>
    <property type="match status" value="1"/>
</dbReference>
<dbReference type="InterPro" id="IPR013249">
    <property type="entry name" value="RNA_pol_sigma70_r4_t2"/>
</dbReference>
<dbReference type="AlphaFoldDB" id="A0A832J435"/>
<evidence type="ECO:0000259" key="5">
    <source>
        <dbReference type="Pfam" id="PF04542"/>
    </source>
</evidence>
<dbReference type="CDD" id="cd06171">
    <property type="entry name" value="Sigma70_r4"/>
    <property type="match status" value="1"/>
</dbReference>
<keyword evidence="2" id="KW-0805">Transcription regulation</keyword>
<dbReference type="InterPro" id="IPR007627">
    <property type="entry name" value="RNA_pol_sigma70_r2"/>
</dbReference>
<evidence type="ECO:0000256" key="2">
    <source>
        <dbReference type="ARBA" id="ARBA00023015"/>
    </source>
</evidence>
<comment type="caution">
    <text evidence="7">The sequence shown here is derived from an EMBL/GenBank/DDBJ whole genome shotgun (WGS) entry which is preliminary data.</text>
</comment>
<dbReference type="Pfam" id="PF04542">
    <property type="entry name" value="Sigma70_r2"/>
    <property type="match status" value="1"/>
</dbReference>
<keyword evidence="4" id="KW-0804">Transcription</keyword>
<dbReference type="EMBL" id="DRNF01000222">
    <property type="protein sequence ID" value="HHJ80679.1"/>
    <property type="molecule type" value="Genomic_DNA"/>
</dbReference>